<accession>A0A8W7P7F4</accession>
<dbReference type="EnsemblMetazoa" id="ACOM026862-RA">
    <property type="protein sequence ID" value="ACOM026862-PA.1"/>
    <property type="gene ID" value="ACOM026862"/>
</dbReference>
<dbReference type="Proteomes" id="UP000075882">
    <property type="component" value="Unassembled WGS sequence"/>
</dbReference>
<organism evidence="1">
    <name type="scientific">Anopheles coluzzii</name>
    <name type="common">African malaria mosquito</name>
    <dbReference type="NCBI Taxonomy" id="1518534"/>
    <lineage>
        <taxon>Eukaryota</taxon>
        <taxon>Metazoa</taxon>
        <taxon>Ecdysozoa</taxon>
        <taxon>Arthropoda</taxon>
        <taxon>Hexapoda</taxon>
        <taxon>Insecta</taxon>
        <taxon>Pterygota</taxon>
        <taxon>Neoptera</taxon>
        <taxon>Endopterygota</taxon>
        <taxon>Diptera</taxon>
        <taxon>Nematocera</taxon>
        <taxon>Culicoidea</taxon>
        <taxon>Culicidae</taxon>
        <taxon>Anophelinae</taxon>
        <taxon>Anopheles</taxon>
    </lineage>
</organism>
<name>A0A8W7P7F4_ANOCL</name>
<sequence>MQGTLCKYVSLAMDPAEEQEARQYFYETCGIPDVVLCDNRHLLLHSSALRSTAFHFSYHIGTANNVAKHDMLSVEPMKNWDPFVFGPEFAIESTPNPPKPCSPVQSARKFSAVLGTTSARSTMMMRPTSLFPIRMSKNTCGLRFFSSAAFGSFGCTSSVPVSIGCSAPFSPSFLSVAPACFCNQLSSAQTGRLLPSLMRCGFAVLTRIVRPHSSESFMLSTAAAASSAFSNSMKANPRCFCDS</sequence>
<reference evidence="1" key="1">
    <citation type="submission" date="2022-08" db="UniProtKB">
        <authorList>
            <consortium name="EnsemblMetazoa"/>
        </authorList>
    </citation>
    <scope>IDENTIFICATION</scope>
</reference>
<proteinExistence type="predicted"/>
<dbReference type="AlphaFoldDB" id="A0A8W7P7F4"/>
<evidence type="ECO:0000313" key="1">
    <source>
        <dbReference type="EnsemblMetazoa" id="ACOM026862-PA.1"/>
    </source>
</evidence>
<protein>
    <submittedName>
        <fullName evidence="1">Uncharacterized protein</fullName>
    </submittedName>
</protein>